<dbReference type="InterPro" id="IPR011009">
    <property type="entry name" value="Kinase-like_dom_sf"/>
</dbReference>
<evidence type="ECO:0000313" key="1">
    <source>
        <dbReference type="EMBL" id="RIA86859.1"/>
    </source>
</evidence>
<comment type="caution">
    <text evidence="1">The sequence shown here is derived from an EMBL/GenBank/DDBJ whole genome shotgun (WGS) entry which is preliminary data.</text>
</comment>
<dbReference type="EMBL" id="QKYT01000340">
    <property type="protein sequence ID" value="RIA86859.1"/>
    <property type="molecule type" value="Genomic_DNA"/>
</dbReference>
<keyword evidence="2" id="KW-1185">Reference proteome</keyword>
<dbReference type="Proteomes" id="UP000265703">
    <property type="component" value="Unassembled WGS sequence"/>
</dbReference>
<gene>
    <name evidence="1" type="ORF">C1645_778601</name>
</gene>
<evidence type="ECO:0008006" key="3">
    <source>
        <dbReference type="Google" id="ProtNLM"/>
    </source>
</evidence>
<dbReference type="AlphaFoldDB" id="A0A397SPL9"/>
<name>A0A397SPL9_9GLOM</name>
<sequence length="152" mass="17799">MIMYFAATGKQPFYDRDYDELLVLDICKGIRPEINEPKAPKCYIDLMKRCWDLNMNNRPNAIEIEELINVFYDAYISDESDVTSVEKVQQYREIKEQIKEAEEYRKAEEHLSSIENESTTDSQSKCVSHLLNSYTEGLPKYNSNDDCLDCEI</sequence>
<dbReference type="OrthoDB" id="3205772at2759"/>
<accession>A0A397SPL9</accession>
<reference evidence="1 2" key="1">
    <citation type="submission" date="2018-06" db="EMBL/GenBank/DDBJ databases">
        <title>Comparative genomics reveals the genomic features of Rhizophagus irregularis, R. cerebriforme, R. diaphanum and Gigaspora rosea, and their symbiotic lifestyle signature.</title>
        <authorList>
            <person name="Morin E."/>
            <person name="San Clemente H."/>
            <person name="Chen E.C.H."/>
            <person name="De La Providencia I."/>
            <person name="Hainaut M."/>
            <person name="Kuo A."/>
            <person name="Kohler A."/>
            <person name="Murat C."/>
            <person name="Tang N."/>
            <person name="Roy S."/>
            <person name="Loubradou J."/>
            <person name="Henrissat B."/>
            <person name="Grigoriev I.V."/>
            <person name="Corradi N."/>
            <person name="Roux C."/>
            <person name="Martin F.M."/>
        </authorList>
    </citation>
    <scope>NUCLEOTIDE SEQUENCE [LARGE SCALE GENOMIC DNA]</scope>
    <source>
        <strain evidence="1 2">DAOM 227022</strain>
    </source>
</reference>
<protein>
    <recommendedName>
        <fullName evidence="3">Serine-threonine/tyrosine-protein kinase catalytic domain-containing protein</fullName>
    </recommendedName>
</protein>
<dbReference type="Gene3D" id="1.10.510.10">
    <property type="entry name" value="Transferase(Phosphotransferase) domain 1"/>
    <property type="match status" value="1"/>
</dbReference>
<evidence type="ECO:0000313" key="2">
    <source>
        <dbReference type="Proteomes" id="UP000265703"/>
    </source>
</evidence>
<proteinExistence type="predicted"/>
<dbReference type="SUPFAM" id="SSF56112">
    <property type="entry name" value="Protein kinase-like (PK-like)"/>
    <property type="match status" value="1"/>
</dbReference>
<organism evidence="1 2">
    <name type="scientific">Glomus cerebriforme</name>
    <dbReference type="NCBI Taxonomy" id="658196"/>
    <lineage>
        <taxon>Eukaryota</taxon>
        <taxon>Fungi</taxon>
        <taxon>Fungi incertae sedis</taxon>
        <taxon>Mucoromycota</taxon>
        <taxon>Glomeromycotina</taxon>
        <taxon>Glomeromycetes</taxon>
        <taxon>Glomerales</taxon>
        <taxon>Glomeraceae</taxon>
        <taxon>Glomus</taxon>
    </lineage>
</organism>